<proteinExistence type="predicted"/>
<evidence type="ECO:0000313" key="1">
    <source>
        <dbReference type="EMBL" id="SER51881.1"/>
    </source>
</evidence>
<protein>
    <submittedName>
        <fullName evidence="1">Uncharacterized protein</fullName>
    </submittedName>
</protein>
<dbReference type="Proteomes" id="UP000183210">
    <property type="component" value="Unassembled WGS sequence"/>
</dbReference>
<evidence type="ECO:0000313" key="2">
    <source>
        <dbReference type="Proteomes" id="UP000183210"/>
    </source>
</evidence>
<sequence>MPTKPLKCNSYLMLLEEDEIVVSQTSGTTLSTVRITRDQLEIFCAHMRIVESEGRPIVKEEAR</sequence>
<comment type="caution">
    <text evidence="1">The sequence shown here is derived from an EMBL/GenBank/DDBJ whole genome shotgun (WGS) entry which is preliminary data.</text>
</comment>
<dbReference type="RefSeq" id="WP_074830619.1">
    <property type="nucleotide sequence ID" value="NZ_FOEV01000033.1"/>
</dbReference>
<dbReference type="EMBL" id="FOEV01000033">
    <property type="protein sequence ID" value="SER51881.1"/>
    <property type="molecule type" value="Genomic_DNA"/>
</dbReference>
<dbReference type="AlphaFoldDB" id="A0A9X8MHY0"/>
<name>A0A9X8MHY0_9PSED</name>
<dbReference type="GeneID" id="300269822"/>
<accession>A0A9X8MHY0</accession>
<organism evidence="1 2">
    <name type="scientific">Pseudomonas lutea</name>
    <dbReference type="NCBI Taxonomy" id="243924"/>
    <lineage>
        <taxon>Bacteria</taxon>
        <taxon>Pseudomonadati</taxon>
        <taxon>Pseudomonadota</taxon>
        <taxon>Gammaproteobacteria</taxon>
        <taxon>Pseudomonadales</taxon>
        <taxon>Pseudomonadaceae</taxon>
        <taxon>Pseudomonas</taxon>
    </lineage>
</organism>
<gene>
    <name evidence="1" type="ORF">SAMN05216409_1335</name>
</gene>
<reference evidence="1 2" key="1">
    <citation type="submission" date="2016-10" db="EMBL/GenBank/DDBJ databases">
        <authorList>
            <person name="Varghese N."/>
            <person name="Submissions S."/>
        </authorList>
    </citation>
    <scope>NUCLEOTIDE SEQUENCE [LARGE SCALE GENOMIC DNA]</scope>
    <source>
        <strain evidence="1 2">LMG 21974</strain>
    </source>
</reference>